<dbReference type="InterPro" id="IPR044862">
    <property type="entry name" value="Pro_4_hyd_alph_FE2OG_OXY"/>
</dbReference>
<dbReference type="AlphaFoldDB" id="A0A382IM06"/>
<keyword evidence="2" id="KW-0223">Dioxygenase</keyword>
<dbReference type="InterPro" id="IPR006620">
    <property type="entry name" value="Pro_4_hyd_alph"/>
</dbReference>
<feature type="non-terminal residue" evidence="5">
    <location>
        <position position="1"/>
    </location>
</feature>
<gene>
    <name evidence="5" type="ORF">METZ01_LOCUS253199</name>
</gene>
<comment type="cofactor">
    <cofactor evidence="1">
        <name>L-ascorbate</name>
        <dbReference type="ChEBI" id="CHEBI:38290"/>
    </cofactor>
</comment>
<dbReference type="EMBL" id="UINC01068060">
    <property type="protein sequence ID" value="SVC00345.1"/>
    <property type="molecule type" value="Genomic_DNA"/>
</dbReference>
<dbReference type="Gene3D" id="2.60.120.620">
    <property type="entry name" value="q2cbj1_9rhob like domain"/>
    <property type="match status" value="1"/>
</dbReference>
<dbReference type="Pfam" id="PF13640">
    <property type="entry name" value="2OG-FeII_Oxy_3"/>
    <property type="match status" value="1"/>
</dbReference>
<name>A0A382IM06_9ZZZZ</name>
<dbReference type="GO" id="GO:0016705">
    <property type="term" value="F:oxidoreductase activity, acting on paired donors, with incorporation or reduction of molecular oxygen"/>
    <property type="evidence" value="ECO:0007669"/>
    <property type="project" value="InterPro"/>
</dbReference>
<organism evidence="5">
    <name type="scientific">marine metagenome</name>
    <dbReference type="NCBI Taxonomy" id="408172"/>
    <lineage>
        <taxon>unclassified sequences</taxon>
        <taxon>metagenomes</taxon>
        <taxon>ecological metagenomes</taxon>
    </lineage>
</organism>
<feature type="domain" description="Prolyl 4-hydroxylase alpha subunit" evidence="4">
    <location>
        <begin position="1"/>
        <end position="143"/>
    </location>
</feature>
<sequence>KGRTETSDERVRMDEVWIRNGNLYYKAVKAAFEYVIKKYSENHPLFSVQHITDFRINRYPKDGFMSSHIDNIHHSHGQQYGYPQASILLFLNDDYKGGEFVVADKWYHPKKGSGLIFPSNFMFPHEVKTVTKGVRWSVLAWTM</sequence>
<evidence type="ECO:0000256" key="3">
    <source>
        <dbReference type="ARBA" id="ARBA00023002"/>
    </source>
</evidence>
<evidence type="ECO:0000256" key="1">
    <source>
        <dbReference type="ARBA" id="ARBA00001961"/>
    </source>
</evidence>
<accession>A0A382IM06</accession>
<proteinExistence type="predicted"/>
<evidence type="ECO:0000256" key="2">
    <source>
        <dbReference type="ARBA" id="ARBA00022964"/>
    </source>
</evidence>
<evidence type="ECO:0000313" key="5">
    <source>
        <dbReference type="EMBL" id="SVC00345.1"/>
    </source>
</evidence>
<keyword evidence="3" id="KW-0560">Oxidoreductase</keyword>
<dbReference type="GO" id="GO:0005506">
    <property type="term" value="F:iron ion binding"/>
    <property type="evidence" value="ECO:0007669"/>
    <property type="project" value="InterPro"/>
</dbReference>
<dbReference type="GO" id="GO:0031418">
    <property type="term" value="F:L-ascorbic acid binding"/>
    <property type="evidence" value="ECO:0007669"/>
    <property type="project" value="InterPro"/>
</dbReference>
<protein>
    <recommendedName>
        <fullName evidence="4">Prolyl 4-hydroxylase alpha subunit domain-containing protein</fullName>
    </recommendedName>
</protein>
<evidence type="ECO:0000259" key="4">
    <source>
        <dbReference type="SMART" id="SM00702"/>
    </source>
</evidence>
<reference evidence="5" key="1">
    <citation type="submission" date="2018-05" db="EMBL/GenBank/DDBJ databases">
        <authorList>
            <person name="Lanie J.A."/>
            <person name="Ng W.-L."/>
            <person name="Kazmierczak K.M."/>
            <person name="Andrzejewski T.M."/>
            <person name="Davidsen T.M."/>
            <person name="Wayne K.J."/>
            <person name="Tettelin H."/>
            <person name="Glass J.I."/>
            <person name="Rusch D."/>
            <person name="Podicherti R."/>
            <person name="Tsui H.-C.T."/>
            <person name="Winkler M.E."/>
        </authorList>
    </citation>
    <scope>NUCLEOTIDE SEQUENCE</scope>
</reference>
<dbReference type="SMART" id="SM00702">
    <property type="entry name" value="P4Hc"/>
    <property type="match status" value="1"/>
</dbReference>
<dbReference type="GO" id="GO:0051213">
    <property type="term" value="F:dioxygenase activity"/>
    <property type="evidence" value="ECO:0007669"/>
    <property type="project" value="UniProtKB-KW"/>
</dbReference>